<dbReference type="InterPro" id="IPR036236">
    <property type="entry name" value="Znf_C2H2_sf"/>
</dbReference>
<dbReference type="EMBL" id="JASPKZ010007878">
    <property type="protein sequence ID" value="KAJ9581618.1"/>
    <property type="molecule type" value="Genomic_DNA"/>
</dbReference>
<evidence type="ECO:0000256" key="4">
    <source>
        <dbReference type="ARBA" id="ARBA00022737"/>
    </source>
</evidence>
<evidence type="ECO:0000313" key="14">
    <source>
        <dbReference type="Proteomes" id="UP001233999"/>
    </source>
</evidence>
<dbReference type="GO" id="GO:0005634">
    <property type="term" value="C:nucleus"/>
    <property type="evidence" value="ECO:0007669"/>
    <property type="project" value="UniProtKB-SubCell"/>
</dbReference>
<reference evidence="13" key="2">
    <citation type="submission" date="2023-05" db="EMBL/GenBank/DDBJ databases">
        <authorList>
            <person name="Fouks B."/>
        </authorList>
    </citation>
    <scope>NUCLEOTIDE SEQUENCE</scope>
    <source>
        <strain evidence="13">Stay&amp;Tobe</strain>
        <tissue evidence="13">Testes</tissue>
    </source>
</reference>
<dbReference type="FunFam" id="3.30.160.60:FF:000358">
    <property type="entry name" value="zinc finger protein 24"/>
    <property type="match status" value="1"/>
</dbReference>
<dbReference type="FunFam" id="3.30.160.60:FF:000446">
    <property type="entry name" value="Zinc finger protein"/>
    <property type="match status" value="1"/>
</dbReference>
<dbReference type="GO" id="GO:0000981">
    <property type="term" value="F:DNA-binding transcription factor activity, RNA polymerase II-specific"/>
    <property type="evidence" value="ECO:0007669"/>
    <property type="project" value="TreeGrafter"/>
</dbReference>
<reference evidence="13" key="1">
    <citation type="journal article" date="2023" name="IScience">
        <title>Live-bearing cockroach genome reveals convergent evolutionary mechanisms linked to viviparity in insects and beyond.</title>
        <authorList>
            <person name="Fouks B."/>
            <person name="Harrison M.C."/>
            <person name="Mikhailova A.A."/>
            <person name="Marchal E."/>
            <person name="English S."/>
            <person name="Carruthers M."/>
            <person name="Jennings E.C."/>
            <person name="Chiamaka E.L."/>
            <person name="Frigard R.A."/>
            <person name="Pippel M."/>
            <person name="Attardo G.M."/>
            <person name="Benoit J.B."/>
            <person name="Bornberg-Bauer E."/>
            <person name="Tobe S.S."/>
        </authorList>
    </citation>
    <scope>NUCLEOTIDE SEQUENCE</scope>
    <source>
        <strain evidence="13">Stay&amp;Tobe</strain>
    </source>
</reference>
<evidence type="ECO:0000256" key="5">
    <source>
        <dbReference type="ARBA" id="ARBA00022771"/>
    </source>
</evidence>
<evidence type="ECO:0000313" key="13">
    <source>
        <dbReference type="EMBL" id="KAJ9581618.1"/>
    </source>
</evidence>
<comment type="similarity">
    <text evidence="2">Belongs to the krueppel C2H2-type zinc-finger protein family.</text>
</comment>
<dbReference type="Gene3D" id="3.30.160.60">
    <property type="entry name" value="Classic Zinc Finger"/>
    <property type="match status" value="4"/>
</dbReference>
<evidence type="ECO:0000256" key="6">
    <source>
        <dbReference type="ARBA" id="ARBA00022833"/>
    </source>
</evidence>
<evidence type="ECO:0000256" key="3">
    <source>
        <dbReference type="ARBA" id="ARBA00022723"/>
    </source>
</evidence>
<gene>
    <name evidence="13" type="ORF">L9F63_023201</name>
</gene>
<organism evidence="13 14">
    <name type="scientific">Diploptera punctata</name>
    <name type="common">Pacific beetle cockroach</name>
    <dbReference type="NCBI Taxonomy" id="6984"/>
    <lineage>
        <taxon>Eukaryota</taxon>
        <taxon>Metazoa</taxon>
        <taxon>Ecdysozoa</taxon>
        <taxon>Arthropoda</taxon>
        <taxon>Hexapoda</taxon>
        <taxon>Insecta</taxon>
        <taxon>Pterygota</taxon>
        <taxon>Neoptera</taxon>
        <taxon>Polyneoptera</taxon>
        <taxon>Dictyoptera</taxon>
        <taxon>Blattodea</taxon>
        <taxon>Blaberoidea</taxon>
        <taxon>Blaberidae</taxon>
        <taxon>Diplopterinae</taxon>
        <taxon>Diploptera</taxon>
    </lineage>
</organism>
<sequence>TKLTILDIASYFHYILIMNCEVMIKQESHLSDTEYGPQDIKKEIKSEEEENIDNVDTNYMELTDVDILASVETKLEVYSSDESSEELIQNSQANITHSRSNIVCIDGSKFRGNVNIDAGIQIPCQSLQIAHKDLSSICEDQGDFSSHTGKCFKCSFCNKSFSQKSNLKSHLRLHSNEKTVQVLSLHLRTHSNEKPFQCSICNKSFPQKSHLTSHISMHSDEKPFICSFCGKSFSRQSVLSRHLRIHNAEKPYKCTVCNKSFYQKWNLNRHLQKKQFKCLPGI</sequence>
<feature type="non-terminal residue" evidence="13">
    <location>
        <position position="1"/>
    </location>
</feature>
<dbReference type="PANTHER" id="PTHR14196">
    <property type="entry name" value="ODD-SKIPPED - RELATED"/>
    <property type="match status" value="1"/>
</dbReference>
<dbReference type="PROSITE" id="PS00028">
    <property type="entry name" value="ZINC_FINGER_C2H2_1"/>
    <property type="match status" value="3"/>
</dbReference>
<feature type="domain" description="C2H2-type" evidence="12">
    <location>
        <begin position="252"/>
        <end position="280"/>
    </location>
</feature>
<dbReference type="FunFam" id="3.30.160.60:FF:000634">
    <property type="entry name" value="Zinc finger X-chromosomal protein"/>
    <property type="match status" value="1"/>
</dbReference>
<protein>
    <recommendedName>
        <fullName evidence="12">C2H2-type domain-containing protein</fullName>
    </recommendedName>
</protein>
<evidence type="ECO:0000256" key="1">
    <source>
        <dbReference type="ARBA" id="ARBA00004123"/>
    </source>
</evidence>
<evidence type="ECO:0000259" key="12">
    <source>
        <dbReference type="PROSITE" id="PS50157"/>
    </source>
</evidence>
<evidence type="ECO:0000256" key="11">
    <source>
        <dbReference type="PROSITE-ProRule" id="PRU00042"/>
    </source>
</evidence>
<dbReference type="SUPFAM" id="SSF57667">
    <property type="entry name" value="beta-beta-alpha zinc fingers"/>
    <property type="match status" value="3"/>
</dbReference>
<dbReference type="InterPro" id="IPR013087">
    <property type="entry name" value="Znf_C2H2_type"/>
</dbReference>
<dbReference type="GO" id="GO:0008270">
    <property type="term" value="F:zinc ion binding"/>
    <property type="evidence" value="ECO:0007669"/>
    <property type="project" value="UniProtKB-KW"/>
</dbReference>
<dbReference type="PANTHER" id="PTHR14196:SF12">
    <property type="entry name" value="ZINC FINGER PROTEIN 208-LIKE"/>
    <property type="match status" value="1"/>
</dbReference>
<keyword evidence="6" id="KW-0862">Zinc</keyword>
<keyword evidence="4" id="KW-0677">Repeat</keyword>
<proteinExistence type="inferred from homology"/>
<keyword evidence="5 11" id="KW-0863">Zinc-finger</keyword>
<name>A0AAD7ZKP3_DIPPU</name>
<accession>A0AAD7ZKP3</accession>
<dbReference type="GO" id="GO:0000977">
    <property type="term" value="F:RNA polymerase II transcription regulatory region sequence-specific DNA binding"/>
    <property type="evidence" value="ECO:0007669"/>
    <property type="project" value="TreeGrafter"/>
</dbReference>
<feature type="domain" description="C2H2-type" evidence="12">
    <location>
        <begin position="152"/>
        <end position="179"/>
    </location>
</feature>
<keyword evidence="7" id="KW-0805">Transcription regulation</keyword>
<keyword evidence="14" id="KW-1185">Reference proteome</keyword>
<comment type="subcellular location">
    <subcellularLocation>
        <location evidence="1">Nucleus</location>
    </subcellularLocation>
</comment>
<keyword evidence="10" id="KW-0539">Nucleus</keyword>
<feature type="domain" description="C2H2-type" evidence="12">
    <location>
        <begin position="196"/>
        <end position="223"/>
    </location>
</feature>
<dbReference type="PROSITE" id="PS50157">
    <property type="entry name" value="ZINC_FINGER_C2H2_2"/>
    <property type="match status" value="4"/>
</dbReference>
<comment type="caution">
    <text evidence="13">The sequence shown here is derived from an EMBL/GenBank/DDBJ whole genome shotgun (WGS) entry which is preliminary data.</text>
</comment>
<dbReference type="Pfam" id="PF00096">
    <property type="entry name" value="zf-C2H2"/>
    <property type="match status" value="4"/>
</dbReference>
<keyword evidence="9" id="KW-0804">Transcription</keyword>
<dbReference type="FunFam" id="3.30.160.60:FF:001064">
    <property type="entry name" value="Zinc finger protein 425"/>
    <property type="match status" value="1"/>
</dbReference>
<dbReference type="SMART" id="SM00355">
    <property type="entry name" value="ZnF_C2H2"/>
    <property type="match status" value="4"/>
</dbReference>
<evidence type="ECO:0000256" key="8">
    <source>
        <dbReference type="ARBA" id="ARBA00023125"/>
    </source>
</evidence>
<evidence type="ECO:0000256" key="7">
    <source>
        <dbReference type="ARBA" id="ARBA00023015"/>
    </source>
</evidence>
<evidence type="ECO:0000256" key="9">
    <source>
        <dbReference type="ARBA" id="ARBA00023163"/>
    </source>
</evidence>
<dbReference type="InterPro" id="IPR050717">
    <property type="entry name" value="C2H2-ZF_Transcription_Reg"/>
</dbReference>
<keyword evidence="8" id="KW-0238">DNA-binding</keyword>
<evidence type="ECO:0000256" key="2">
    <source>
        <dbReference type="ARBA" id="ARBA00006991"/>
    </source>
</evidence>
<dbReference type="AlphaFoldDB" id="A0AAD7ZKP3"/>
<keyword evidence="3" id="KW-0479">Metal-binding</keyword>
<dbReference type="Proteomes" id="UP001233999">
    <property type="component" value="Unassembled WGS sequence"/>
</dbReference>
<evidence type="ECO:0000256" key="10">
    <source>
        <dbReference type="ARBA" id="ARBA00023242"/>
    </source>
</evidence>
<feature type="domain" description="C2H2-type" evidence="12">
    <location>
        <begin position="224"/>
        <end position="251"/>
    </location>
</feature>